<feature type="transmembrane region" description="Helical" evidence="1">
    <location>
        <begin position="95"/>
        <end position="115"/>
    </location>
</feature>
<feature type="transmembrane region" description="Helical" evidence="1">
    <location>
        <begin position="202"/>
        <end position="227"/>
    </location>
</feature>
<name>A0ABY4QUF6_9ACTN</name>
<evidence type="ECO:0000256" key="1">
    <source>
        <dbReference type="SAM" id="Phobius"/>
    </source>
</evidence>
<accession>A0ABY4QUF6</accession>
<feature type="transmembrane region" description="Helical" evidence="1">
    <location>
        <begin position="365"/>
        <end position="387"/>
    </location>
</feature>
<evidence type="ECO:0000313" key="2">
    <source>
        <dbReference type="EMBL" id="UQX86882.1"/>
    </source>
</evidence>
<evidence type="ECO:0000313" key="3">
    <source>
        <dbReference type="Proteomes" id="UP001056336"/>
    </source>
</evidence>
<feature type="transmembrane region" description="Helical" evidence="1">
    <location>
        <begin position="327"/>
        <end position="353"/>
    </location>
</feature>
<sequence length="568" mass="61114">MSQQKNQPPGSDVAAGGPRRWDESRTRFASVAVGLVLTFLTYLWLLAIAETIGRRLFLGVTSSPAAGRVIAAGVGISLLAAIALRHRLAAAACPWWVSCLHLLSVAIAAVGVIVYRPAHRRIDASWVPSIFTTYGPTAAYDPDPVTVPSRAELIASRQVAPYLDAMTTTALLALATTLLIALALVVIAWWEERSTNRPTTAAWGSALGLVSSVVLLVGVASLLRLFVDNVLSYMSGHDVAPWGGPNRYAPYSARLLLPPLRTDYAQPNDYVMDLLAGIGILGATTLGVAMVLFNLTNSGAKRSALPDKRDFASNPVRGLSGARWRRGLVLGLSGSLSRAIVASTVLSGFGLWALERWVFYGTTQAWVWTVVGVQAAAATALIVVLVGNKISFVHKPMAMFADLLGFWPVASHPLAGASYRRPVVSGILNSVETSAAGSCVLVGHSQGSVLCAWAVSLLSDEPTRHRVVLVTCGSPLRSLYALFFPAVFDQAFFAAVENNSEQWVNFWRDTDPIATEISPGTSRDIRIPDPDEHGRLLVHGDYWLAEQQRHYVDLRVAELSIPLPELQP</sequence>
<dbReference type="RefSeq" id="WP_249769280.1">
    <property type="nucleotide sequence ID" value="NZ_CP097332.1"/>
</dbReference>
<keyword evidence="3" id="KW-1185">Reference proteome</keyword>
<feature type="transmembrane region" description="Helical" evidence="1">
    <location>
        <begin position="274"/>
        <end position="295"/>
    </location>
</feature>
<keyword evidence="1" id="KW-0472">Membrane</keyword>
<dbReference type="InterPro" id="IPR029058">
    <property type="entry name" value="AB_hydrolase_fold"/>
</dbReference>
<evidence type="ECO:0008006" key="4">
    <source>
        <dbReference type="Google" id="ProtNLM"/>
    </source>
</evidence>
<gene>
    <name evidence="2" type="ORF">M6D93_11245</name>
</gene>
<feature type="transmembrane region" description="Helical" evidence="1">
    <location>
        <begin position="65"/>
        <end position="83"/>
    </location>
</feature>
<dbReference type="Proteomes" id="UP001056336">
    <property type="component" value="Chromosome"/>
</dbReference>
<feature type="transmembrane region" description="Helical" evidence="1">
    <location>
        <begin position="170"/>
        <end position="190"/>
    </location>
</feature>
<organism evidence="2 3">
    <name type="scientific">Jatrophihabitans telluris</name>
    <dbReference type="NCBI Taxonomy" id="2038343"/>
    <lineage>
        <taxon>Bacteria</taxon>
        <taxon>Bacillati</taxon>
        <taxon>Actinomycetota</taxon>
        <taxon>Actinomycetes</taxon>
        <taxon>Jatrophihabitantales</taxon>
        <taxon>Jatrophihabitantaceae</taxon>
        <taxon>Jatrophihabitans</taxon>
    </lineage>
</organism>
<reference evidence="2" key="1">
    <citation type="journal article" date="2018" name="Int. J. Syst. Evol. Microbiol.">
        <title>Jatrophihabitans telluris sp. nov., isolated from sediment soil of lava forest wetlands and the emended description of the genus Jatrophihabitans.</title>
        <authorList>
            <person name="Lee K.C."/>
            <person name="Suh M.K."/>
            <person name="Eom M.K."/>
            <person name="Kim K.K."/>
            <person name="Kim J.S."/>
            <person name="Kim D.S."/>
            <person name="Ko S.H."/>
            <person name="Shin Y.K."/>
            <person name="Lee J.S."/>
        </authorList>
    </citation>
    <scope>NUCLEOTIDE SEQUENCE</scope>
    <source>
        <strain evidence="2">N237</strain>
    </source>
</reference>
<protein>
    <recommendedName>
        <fullName evidence="4">Integral membrane protein</fullName>
    </recommendedName>
</protein>
<keyword evidence="1" id="KW-0812">Transmembrane</keyword>
<keyword evidence="1" id="KW-1133">Transmembrane helix</keyword>
<reference evidence="2" key="2">
    <citation type="submission" date="2022-05" db="EMBL/GenBank/DDBJ databases">
        <authorList>
            <person name="Kim J.-S."/>
            <person name="Lee K."/>
            <person name="Suh M."/>
            <person name="Eom M."/>
            <person name="Kim J.-S."/>
            <person name="Kim D.-S."/>
            <person name="Ko S.-H."/>
            <person name="Shin Y."/>
            <person name="Lee J.-S."/>
        </authorList>
    </citation>
    <scope>NUCLEOTIDE SEQUENCE</scope>
    <source>
        <strain evidence="2">N237</strain>
    </source>
</reference>
<dbReference type="EMBL" id="CP097332">
    <property type="protein sequence ID" value="UQX86882.1"/>
    <property type="molecule type" value="Genomic_DNA"/>
</dbReference>
<proteinExistence type="predicted"/>
<dbReference type="SUPFAM" id="SSF53474">
    <property type="entry name" value="alpha/beta-Hydrolases"/>
    <property type="match status" value="1"/>
</dbReference>
<feature type="transmembrane region" description="Helical" evidence="1">
    <location>
        <begin position="28"/>
        <end position="45"/>
    </location>
</feature>